<keyword evidence="3" id="KW-1185">Reference proteome</keyword>
<dbReference type="EMBL" id="JAAAMV010000001">
    <property type="protein sequence ID" value="NBD22963.1"/>
    <property type="molecule type" value="Genomic_DNA"/>
</dbReference>
<proteinExistence type="predicted"/>
<evidence type="ECO:0000256" key="1">
    <source>
        <dbReference type="SAM" id="SignalP"/>
    </source>
</evidence>
<dbReference type="Gene3D" id="2.115.10.20">
    <property type="entry name" value="Glycosyl hydrolase domain, family 43"/>
    <property type="match status" value="1"/>
</dbReference>
<dbReference type="PANTHER" id="PTHR22925">
    <property type="entry name" value="GLYCOSYL HYDROLASE 43 FAMILY MEMBER"/>
    <property type="match status" value="1"/>
</dbReference>
<dbReference type="Gene3D" id="2.60.120.260">
    <property type="entry name" value="Galactose-binding domain-like"/>
    <property type="match status" value="1"/>
</dbReference>
<dbReference type="Proteomes" id="UP000665561">
    <property type="component" value="Unassembled WGS sequence"/>
</dbReference>
<evidence type="ECO:0000313" key="3">
    <source>
        <dbReference type="Proteomes" id="UP000665561"/>
    </source>
</evidence>
<dbReference type="PANTHER" id="PTHR22925:SF3">
    <property type="entry name" value="GLYCOSYL HYDROLASE FAMILY PROTEIN 43"/>
    <property type="match status" value="1"/>
</dbReference>
<organism evidence="2 3">
    <name type="scientific">Paenibacillus glycinis</name>
    <dbReference type="NCBI Taxonomy" id="2697035"/>
    <lineage>
        <taxon>Bacteria</taxon>
        <taxon>Bacillati</taxon>
        <taxon>Bacillota</taxon>
        <taxon>Bacilli</taxon>
        <taxon>Bacillales</taxon>
        <taxon>Paenibacillaceae</taxon>
        <taxon>Paenibacillus</taxon>
    </lineage>
</organism>
<reference evidence="2 3" key="1">
    <citation type="submission" date="2020-01" db="EMBL/GenBank/DDBJ databases">
        <title>Paenibacillus soybeanensis sp. nov. isolated from the nodules of soybean (Glycine max(L.) Merr).</title>
        <authorList>
            <person name="Wang H."/>
        </authorList>
    </citation>
    <scope>NUCLEOTIDE SEQUENCE [LARGE SCALE GENOMIC DNA]</scope>
    <source>
        <strain evidence="2 3">T1</strain>
    </source>
</reference>
<name>A0ABW9XK34_9BACL</name>
<dbReference type="InterPro" id="IPR023296">
    <property type="entry name" value="Glyco_hydro_beta-prop_sf"/>
</dbReference>
<protein>
    <recommendedName>
        <fullName evidence="4">Beta-xylosidase</fullName>
    </recommendedName>
</protein>
<evidence type="ECO:0008006" key="4">
    <source>
        <dbReference type="Google" id="ProtNLM"/>
    </source>
</evidence>
<comment type="caution">
    <text evidence="2">The sequence shown here is derived from an EMBL/GenBank/DDBJ whole genome shotgun (WGS) entry which is preliminary data.</text>
</comment>
<sequence>MKKALAALLMLCFMFEGMPSAHAASAAIHNDTLWMDTDGNPIKAQGGGMIEVGGVYHWFGPDFGSAGDYRFYAINHYTSTDLRSWTKQSGGRIAPGMPSIPFQAGDWVGRPYVMWNAATSTYVMVLEWGGHETGVRNQYAFLTATDLSAGNAWTYRSASLIKKLPDASGTLYSLGDLGAYQDGASAYLMYTFDKGQANGGQAILKLSDDFLTPLAPVAGNYSEFSGGTWDNGDVREAASIFKRDGKYYYFTSNTRGWKSSDTAYRTADSMAGPWSARKVVATSPATSDSFNTQHDFVLEVQGTQGTSYVYCGDRWSNYSGGDMGKGVYAWYPLSFAADGSPTINGYASWNIDAAQGTWSATGGLLNPGFESDWSNWTYAGNISIATDAAEVHSGSKGAKSWSNSAYTTLLENASASGLSAGTYTAKVWHRSGNAFASKKLQVYVNGALSKELNLPTTTTWTEYSIGGIGVPEGASVKLAISASGNAGAWAQYDDFSLTRN</sequence>
<gene>
    <name evidence="2" type="ORF">GT019_03655</name>
</gene>
<keyword evidence="1" id="KW-0732">Signal</keyword>
<feature type="signal peptide" evidence="1">
    <location>
        <begin position="1"/>
        <end position="23"/>
    </location>
</feature>
<feature type="chain" id="PRO_5046875310" description="Beta-xylosidase" evidence="1">
    <location>
        <begin position="24"/>
        <end position="500"/>
    </location>
</feature>
<evidence type="ECO:0000313" key="2">
    <source>
        <dbReference type="EMBL" id="NBD22963.1"/>
    </source>
</evidence>
<dbReference type="RefSeq" id="WP_161741258.1">
    <property type="nucleotide sequence ID" value="NZ_JAAAMV010000001.1"/>
</dbReference>
<dbReference type="SUPFAM" id="SSF75005">
    <property type="entry name" value="Arabinanase/levansucrase/invertase"/>
    <property type="match status" value="1"/>
</dbReference>
<accession>A0ABW9XK34</accession>